<organism evidence="4 5">
    <name type="scientific">Empedobacter brevis</name>
    <dbReference type="NCBI Taxonomy" id="247"/>
    <lineage>
        <taxon>Bacteria</taxon>
        <taxon>Pseudomonadati</taxon>
        <taxon>Bacteroidota</taxon>
        <taxon>Flavobacteriia</taxon>
        <taxon>Flavobacteriales</taxon>
        <taxon>Weeksellaceae</taxon>
        <taxon>Empedobacter</taxon>
    </lineage>
</organism>
<reference evidence="4" key="1">
    <citation type="submission" date="2020-06" db="EMBL/GenBank/DDBJ databases">
        <authorList>
            <person name="Dong N."/>
        </authorList>
    </citation>
    <scope>NUCLEOTIDE SEQUENCE</scope>
    <source>
        <strain evidence="4">R655-4</strain>
    </source>
</reference>
<dbReference type="EMBL" id="JACAGJ010000006">
    <property type="protein sequence ID" value="MDM1073377.1"/>
    <property type="molecule type" value="Genomic_DNA"/>
</dbReference>
<evidence type="ECO:0000313" key="5">
    <source>
        <dbReference type="Proteomes" id="UP001170959"/>
    </source>
</evidence>
<sequence>MKKLFSFWLLFLTIYISAQSASVRIDKMRINSSDFTSSGFNFSPINGINNFNIDYTVKGDKRGYAYTIVEVNLYINGLFYGGYGSTIYINDTNEVKKNFSFSLNKESIKSINQFKIEIAYRTDVLPHTGTNKKSVTWVGNASNISNPEPGLSNGSGSCSNAPSGLNQTSIGNTHTFSWNNVTGTMPYTIAIRIKNGNWNFFTTNSNSFTKLLNPSTEYEWAVRANCKLWSEQKSIQTYNKCDENVTIDNSHSNYMNFQANNVLTVINSTLRNSNARGSKVIIKNSKILPKTRIYTQGCYAGKNENSIDDFIYSDIQSEISDSTAITNNIIPTSTFKTTTQNDFTISPNPTSSQVQINSTVGINEWFVYDINAKVVLAGNNKNTNTLKVNLQSLASGLYYFKFTDTTGTLHEKTIIKK</sequence>
<gene>
    <name evidence="4" type="ORF">HX001_12880</name>
</gene>
<feature type="domain" description="Secretion system C-terminal sorting" evidence="3">
    <location>
        <begin position="345"/>
        <end position="415"/>
    </location>
</feature>
<dbReference type="NCBIfam" id="TIGR04183">
    <property type="entry name" value="Por_Secre_tail"/>
    <property type="match status" value="1"/>
</dbReference>
<feature type="chain" id="PRO_5042600419" evidence="2">
    <location>
        <begin position="21"/>
        <end position="417"/>
    </location>
</feature>
<accession>A0AAJ1QG85</accession>
<evidence type="ECO:0000313" key="4">
    <source>
        <dbReference type="EMBL" id="MDM1073377.1"/>
    </source>
</evidence>
<name>A0AAJ1QG85_9FLAO</name>
<dbReference type="InterPro" id="IPR026444">
    <property type="entry name" value="Secre_tail"/>
</dbReference>
<dbReference type="AlphaFoldDB" id="A0AAJ1QG85"/>
<dbReference type="Proteomes" id="UP001170959">
    <property type="component" value="Unassembled WGS sequence"/>
</dbReference>
<dbReference type="InterPro" id="IPR036116">
    <property type="entry name" value="FN3_sf"/>
</dbReference>
<dbReference type="RefSeq" id="WP_286493973.1">
    <property type="nucleotide sequence ID" value="NZ_JACAGJ010000006.1"/>
</dbReference>
<comment type="caution">
    <text evidence="4">The sequence shown here is derived from an EMBL/GenBank/DDBJ whole genome shotgun (WGS) entry which is preliminary data.</text>
</comment>
<proteinExistence type="predicted"/>
<feature type="signal peptide" evidence="2">
    <location>
        <begin position="1"/>
        <end position="20"/>
    </location>
</feature>
<dbReference type="SUPFAM" id="SSF49265">
    <property type="entry name" value="Fibronectin type III"/>
    <property type="match status" value="1"/>
</dbReference>
<evidence type="ECO:0000256" key="2">
    <source>
        <dbReference type="SAM" id="SignalP"/>
    </source>
</evidence>
<evidence type="ECO:0000259" key="3">
    <source>
        <dbReference type="Pfam" id="PF18962"/>
    </source>
</evidence>
<reference evidence="4" key="2">
    <citation type="journal article" date="2022" name="Sci. Total Environ.">
        <title>Prevalence, transmission, and molecular epidemiology of tet(X)-positive bacteria among humans, animals, and environmental niches in China: An epidemiological, and genomic-based study.</title>
        <authorList>
            <person name="Dong N."/>
            <person name="Zeng Y."/>
            <person name="Cai C."/>
            <person name="Sun C."/>
            <person name="Lu J."/>
            <person name="Liu C."/>
            <person name="Zhou H."/>
            <person name="Sun Q."/>
            <person name="Shu L."/>
            <person name="Wang H."/>
            <person name="Wang Y."/>
            <person name="Wang S."/>
            <person name="Wu C."/>
            <person name="Chan E.W."/>
            <person name="Chen G."/>
            <person name="Shen Z."/>
            <person name="Chen S."/>
            <person name="Zhang R."/>
        </authorList>
    </citation>
    <scope>NUCLEOTIDE SEQUENCE</scope>
    <source>
        <strain evidence="4">R655-4</strain>
    </source>
</reference>
<protein>
    <submittedName>
        <fullName evidence="4">T9SS type A sorting domain-containing protein</fullName>
    </submittedName>
</protein>
<dbReference type="Gene3D" id="2.60.40.10">
    <property type="entry name" value="Immunoglobulins"/>
    <property type="match status" value="1"/>
</dbReference>
<evidence type="ECO:0000256" key="1">
    <source>
        <dbReference type="ARBA" id="ARBA00022729"/>
    </source>
</evidence>
<dbReference type="Pfam" id="PF18962">
    <property type="entry name" value="Por_Secre_tail"/>
    <property type="match status" value="1"/>
</dbReference>
<keyword evidence="1 2" id="KW-0732">Signal</keyword>
<dbReference type="InterPro" id="IPR013783">
    <property type="entry name" value="Ig-like_fold"/>
</dbReference>